<feature type="transmembrane region" description="Helical" evidence="1">
    <location>
        <begin position="318"/>
        <end position="335"/>
    </location>
</feature>
<evidence type="ECO:0000256" key="1">
    <source>
        <dbReference type="SAM" id="Phobius"/>
    </source>
</evidence>
<name>A0A1I6K659_9FIRM</name>
<feature type="transmembrane region" description="Helical" evidence="1">
    <location>
        <begin position="170"/>
        <end position="200"/>
    </location>
</feature>
<keyword evidence="1" id="KW-1133">Transmembrane helix</keyword>
<feature type="transmembrane region" description="Helical" evidence="1">
    <location>
        <begin position="249"/>
        <end position="269"/>
    </location>
</feature>
<organism evidence="2 3">
    <name type="scientific">[Clostridium] aminophilum</name>
    <dbReference type="NCBI Taxonomy" id="1526"/>
    <lineage>
        <taxon>Bacteria</taxon>
        <taxon>Bacillati</taxon>
        <taxon>Bacillota</taxon>
        <taxon>Clostridia</taxon>
        <taxon>Lachnospirales</taxon>
        <taxon>Lachnospiraceae</taxon>
    </lineage>
</organism>
<evidence type="ECO:0000313" key="3">
    <source>
        <dbReference type="Proteomes" id="UP000214760"/>
    </source>
</evidence>
<dbReference type="RefSeq" id="WP_031474484.1">
    <property type="nucleotide sequence ID" value="NZ_FOZC01000015.1"/>
</dbReference>
<sequence length="376" mass="43454">MIYLAIFPIIYLCEIAGAFCREKYPNSKKTSYILTFFPFFLMFLLIALRGPETGPDSQRYMAVSEEIGNLSFADLADPYSSRIVREPGFELITKVLYMLTHSTQSLLIFMASVTCLCYWILINELSPDPYLSVLVFYCASFFMFSLNIARQVMSAALCGIFYLLLIRRKYVSALLISILGTLFHSSAPIGFILIFMVTLLPIRKFMAALFSAVAVLSVLFVRPIMELVFSVITKYQKYLNVDKHDSVGMVIILWGIELAIAMYLLYFAVDNHPEKSLNATHTLNRMDRHIYCSILFTVMYVAITFCSSFVWLALRIGFYFEIGVLFLFSMFTERIRKHQSRLIYLLTVVLINVLLTFWMSRSSADPLYTYHFFFEY</sequence>
<gene>
    <name evidence="2" type="ORF">SAMN02910262_02291</name>
</gene>
<feature type="transmembrane region" description="Helical" evidence="1">
    <location>
        <begin position="207"/>
        <end position="229"/>
    </location>
</feature>
<protein>
    <submittedName>
        <fullName evidence="2">EpsG family protein</fullName>
    </submittedName>
</protein>
<dbReference type="Proteomes" id="UP000214760">
    <property type="component" value="Unassembled WGS sequence"/>
</dbReference>
<accession>A0A1I6K659</accession>
<keyword evidence="1" id="KW-0472">Membrane</keyword>
<dbReference type="Pfam" id="PF14897">
    <property type="entry name" value="EpsG"/>
    <property type="match status" value="1"/>
</dbReference>
<reference evidence="2 3" key="1">
    <citation type="submission" date="2016-10" db="EMBL/GenBank/DDBJ databases">
        <authorList>
            <person name="de Groot N.N."/>
        </authorList>
    </citation>
    <scope>NUCLEOTIDE SEQUENCE [LARGE SCALE GENOMIC DNA]</scope>
    <source>
        <strain evidence="2 3">F</strain>
    </source>
</reference>
<dbReference type="InterPro" id="IPR049458">
    <property type="entry name" value="EpsG-like"/>
</dbReference>
<dbReference type="AlphaFoldDB" id="A0A1I6K659"/>
<feature type="transmembrane region" description="Helical" evidence="1">
    <location>
        <begin position="134"/>
        <end position="164"/>
    </location>
</feature>
<feature type="transmembrane region" description="Helical" evidence="1">
    <location>
        <begin position="104"/>
        <end position="122"/>
    </location>
</feature>
<feature type="transmembrane region" description="Helical" evidence="1">
    <location>
        <begin position="342"/>
        <end position="360"/>
    </location>
</feature>
<proteinExistence type="predicted"/>
<dbReference type="EMBL" id="FOZC01000015">
    <property type="protein sequence ID" value="SFR86719.1"/>
    <property type="molecule type" value="Genomic_DNA"/>
</dbReference>
<feature type="transmembrane region" description="Helical" evidence="1">
    <location>
        <begin position="31"/>
        <end position="48"/>
    </location>
</feature>
<evidence type="ECO:0000313" key="2">
    <source>
        <dbReference type="EMBL" id="SFR86719.1"/>
    </source>
</evidence>
<keyword evidence="1" id="KW-0812">Transmembrane</keyword>
<feature type="transmembrane region" description="Helical" evidence="1">
    <location>
        <begin position="290"/>
        <end position="312"/>
    </location>
</feature>